<accession>A0A8T0G9U3</accession>
<organism evidence="1 2">
    <name type="scientific">Ceratodon purpureus</name>
    <name type="common">Fire moss</name>
    <name type="synonym">Dicranum purpureum</name>
    <dbReference type="NCBI Taxonomy" id="3225"/>
    <lineage>
        <taxon>Eukaryota</taxon>
        <taxon>Viridiplantae</taxon>
        <taxon>Streptophyta</taxon>
        <taxon>Embryophyta</taxon>
        <taxon>Bryophyta</taxon>
        <taxon>Bryophytina</taxon>
        <taxon>Bryopsida</taxon>
        <taxon>Dicranidae</taxon>
        <taxon>Pseudoditrichales</taxon>
        <taxon>Ditrichaceae</taxon>
        <taxon>Ceratodon</taxon>
    </lineage>
</organism>
<evidence type="ECO:0000313" key="1">
    <source>
        <dbReference type="EMBL" id="KAG0555871.1"/>
    </source>
</evidence>
<sequence length="110" mass="12567">MTKPLPLSTVSLFSLCHILPGPDVMIPVIDNTTRTRKVEMLNHLKSDDRIDSITRTLHRAYILPTQICKKSESVPKVKVAHIYIFRFMPCFYIFSDPGLTYKSPESSSKL</sequence>
<dbReference type="AlphaFoldDB" id="A0A8T0G9U3"/>
<name>A0A8T0G9U3_CERPU</name>
<keyword evidence="2" id="KW-1185">Reference proteome</keyword>
<evidence type="ECO:0000313" key="2">
    <source>
        <dbReference type="Proteomes" id="UP000822688"/>
    </source>
</evidence>
<reference evidence="1 2" key="1">
    <citation type="submission" date="2020-06" db="EMBL/GenBank/DDBJ databases">
        <title>WGS assembly of Ceratodon purpureus strain R40.</title>
        <authorList>
            <person name="Carey S.B."/>
            <person name="Jenkins J."/>
            <person name="Shu S."/>
            <person name="Lovell J.T."/>
            <person name="Sreedasyam A."/>
            <person name="Maumus F."/>
            <person name="Tiley G.P."/>
            <person name="Fernandez-Pozo N."/>
            <person name="Barry K."/>
            <person name="Chen C."/>
            <person name="Wang M."/>
            <person name="Lipzen A."/>
            <person name="Daum C."/>
            <person name="Saski C.A."/>
            <person name="Payton A.C."/>
            <person name="Mcbreen J.C."/>
            <person name="Conrad R.E."/>
            <person name="Kollar L.M."/>
            <person name="Olsson S."/>
            <person name="Huttunen S."/>
            <person name="Landis J.B."/>
            <person name="Wickett N.J."/>
            <person name="Johnson M.G."/>
            <person name="Rensing S.A."/>
            <person name="Grimwood J."/>
            <person name="Schmutz J."/>
            <person name="Mcdaniel S.F."/>
        </authorList>
    </citation>
    <scope>NUCLEOTIDE SEQUENCE [LARGE SCALE GENOMIC DNA]</scope>
    <source>
        <strain evidence="1 2">R40</strain>
    </source>
</reference>
<proteinExistence type="predicted"/>
<comment type="caution">
    <text evidence="1">The sequence shown here is derived from an EMBL/GenBank/DDBJ whole genome shotgun (WGS) entry which is preliminary data.</text>
</comment>
<protein>
    <submittedName>
        <fullName evidence="1">Uncharacterized protein</fullName>
    </submittedName>
</protein>
<gene>
    <name evidence="1" type="ORF">KC19_11G009800</name>
</gene>
<dbReference type="Proteomes" id="UP000822688">
    <property type="component" value="Chromosome 11"/>
</dbReference>
<dbReference type="EMBL" id="CM026432">
    <property type="protein sequence ID" value="KAG0555871.1"/>
    <property type="molecule type" value="Genomic_DNA"/>
</dbReference>